<dbReference type="GO" id="GO:0046872">
    <property type="term" value="F:metal ion binding"/>
    <property type="evidence" value="ECO:0007669"/>
    <property type="project" value="UniProtKB-KW"/>
</dbReference>
<reference evidence="8" key="1">
    <citation type="submission" date="2013-08" db="EMBL/GenBank/DDBJ databases">
        <authorList>
            <person name="Mendez C."/>
            <person name="Richter M."/>
            <person name="Ferrer M."/>
            <person name="Sanchez J."/>
        </authorList>
    </citation>
    <scope>NUCLEOTIDE SEQUENCE</scope>
</reference>
<dbReference type="SFLD" id="SFLDG01386">
    <property type="entry name" value="main_SPASM_domain-containing"/>
    <property type="match status" value="1"/>
</dbReference>
<dbReference type="InterPro" id="IPR013785">
    <property type="entry name" value="Aldolase_TIM"/>
</dbReference>
<dbReference type="GO" id="GO:0016491">
    <property type="term" value="F:oxidoreductase activity"/>
    <property type="evidence" value="ECO:0007669"/>
    <property type="project" value="InterPro"/>
</dbReference>
<evidence type="ECO:0000313" key="8">
    <source>
        <dbReference type="EMBL" id="EQD33563.1"/>
    </source>
</evidence>
<reference evidence="8" key="2">
    <citation type="journal article" date="2014" name="ISME J.">
        <title>Microbial stratification in low pH oxic and suboxic macroscopic growths along an acid mine drainage.</title>
        <authorList>
            <person name="Mendez-Garcia C."/>
            <person name="Mesa V."/>
            <person name="Sprenger R.R."/>
            <person name="Richter M."/>
            <person name="Diez M.S."/>
            <person name="Solano J."/>
            <person name="Bargiela R."/>
            <person name="Golyshina O.V."/>
            <person name="Manteca A."/>
            <person name="Ramos J.L."/>
            <person name="Gallego J.R."/>
            <person name="Llorente I."/>
            <person name="Martins Dos Santos V.A."/>
            <person name="Jensen O.N."/>
            <person name="Pelaez A.I."/>
            <person name="Sanchez J."/>
            <person name="Ferrer M."/>
        </authorList>
    </citation>
    <scope>NUCLEOTIDE SEQUENCE</scope>
</reference>
<evidence type="ECO:0000259" key="7">
    <source>
        <dbReference type="PROSITE" id="PS51918"/>
    </source>
</evidence>
<dbReference type="SUPFAM" id="SSF102114">
    <property type="entry name" value="Radical SAM enzymes"/>
    <property type="match status" value="1"/>
</dbReference>
<dbReference type="Gene3D" id="3.20.20.70">
    <property type="entry name" value="Aldolase class I"/>
    <property type="match status" value="1"/>
</dbReference>
<proteinExistence type="predicted"/>
<dbReference type="Pfam" id="PF04055">
    <property type="entry name" value="Radical_SAM"/>
    <property type="match status" value="1"/>
</dbReference>
<dbReference type="EMBL" id="AUZZ01009461">
    <property type="protein sequence ID" value="EQD33563.1"/>
    <property type="molecule type" value="Genomic_DNA"/>
</dbReference>
<evidence type="ECO:0000256" key="1">
    <source>
        <dbReference type="ARBA" id="ARBA00001966"/>
    </source>
</evidence>
<dbReference type="InterPro" id="IPR007197">
    <property type="entry name" value="rSAM"/>
</dbReference>
<sequence length="406" mass="45698">MNAISTVTHIEAVIKVAERCNINCTYCYVFNKGNEAAIKRPAKMSRSTMMDTLTFLRDGAKQMKAKSLSIVLHGGEPLMLGKCDFDFFLSQIESTFEDEIDIRVGIQTNAMLINDEWIDLFEKHKVSVGVSLDGPKETNDKERRDHRGHGTYTRTVSGLIKLQDAARRGRLLGYPGIISVIDPTSSGRETYRHFVDELGVHSMSFHLPMDTYESFGRRDPMPYATFICDVFDEWARDNNPEIYVRMFDQFLKFLRNAPRADEAKCNSVLLQHLTVESDGAITIDELKPTLRDESSLNVSGCKLLQFVNSDIAINIRRLKSKLANECTVCVWKAYCRGGLLHGAQANRWSNERGFNNKSVLCSALKKIYAHMAYNALAAGLDINCVTKSLANYDIDFESAALENSEA</sequence>
<organism evidence="8">
    <name type="scientific">mine drainage metagenome</name>
    <dbReference type="NCBI Taxonomy" id="410659"/>
    <lineage>
        <taxon>unclassified sequences</taxon>
        <taxon>metagenomes</taxon>
        <taxon>ecological metagenomes</taxon>
    </lineage>
</organism>
<keyword evidence="2" id="KW-0004">4Fe-4S</keyword>
<dbReference type="InterPro" id="IPR058240">
    <property type="entry name" value="rSAM_sf"/>
</dbReference>
<dbReference type="AlphaFoldDB" id="T0YKB1"/>
<comment type="caution">
    <text evidence="8">The sequence shown here is derived from an EMBL/GenBank/DDBJ whole genome shotgun (WGS) entry which is preliminary data.</text>
</comment>
<evidence type="ECO:0000256" key="5">
    <source>
        <dbReference type="ARBA" id="ARBA00023004"/>
    </source>
</evidence>
<dbReference type="PANTHER" id="PTHR43273:SF8">
    <property type="entry name" value="RADICAL SAM DOMAIN PROTEIN"/>
    <property type="match status" value="1"/>
</dbReference>
<gene>
    <name evidence="8" type="ORF">B2A_13085</name>
</gene>
<dbReference type="GO" id="GO:0051539">
    <property type="term" value="F:4 iron, 4 sulfur cluster binding"/>
    <property type="evidence" value="ECO:0007669"/>
    <property type="project" value="UniProtKB-KW"/>
</dbReference>
<evidence type="ECO:0000256" key="3">
    <source>
        <dbReference type="ARBA" id="ARBA00022691"/>
    </source>
</evidence>
<dbReference type="InterPro" id="IPR023867">
    <property type="entry name" value="Sulphatase_maturase_rSAM"/>
</dbReference>
<feature type="domain" description="Radical SAM core" evidence="7">
    <location>
        <begin position="6"/>
        <end position="241"/>
    </location>
</feature>
<dbReference type="SFLD" id="SFLDS00029">
    <property type="entry name" value="Radical_SAM"/>
    <property type="match status" value="1"/>
</dbReference>
<protein>
    <submittedName>
        <fullName evidence="8">Radical SAM domain-containing protein</fullName>
    </submittedName>
</protein>
<name>T0YKB1_9ZZZZ</name>
<dbReference type="PROSITE" id="PS51918">
    <property type="entry name" value="RADICAL_SAM"/>
    <property type="match status" value="1"/>
</dbReference>
<dbReference type="PANTHER" id="PTHR43273">
    <property type="entry name" value="ANAEROBIC SULFATASE-MATURATING ENZYME HOMOLOG ASLB-RELATED"/>
    <property type="match status" value="1"/>
</dbReference>
<dbReference type="SFLD" id="SFLDG01067">
    <property type="entry name" value="SPASM/twitch_domain_containing"/>
    <property type="match status" value="1"/>
</dbReference>
<dbReference type="CDD" id="cd01335">
    <property type="entry name" value="Radical_SAM"/>
    <property type="match status" value="1"/>
</dbReference>
<keyword evidence="4" id="KW-0479">Metal-binding</keyword>
<dbReference type="PROSITE" id="PS01305">
    <property type="entry name" value="MOAA_NIFB_PQQE"/>
    <property type="match status" value="1"/>
</dbReference>
<accession>T0YKB1</accession>
<evidence type="ECO:0000256" key="6">
    <source>
        <dbReference type="ARBA" id="ARBA00023014"/>
    </source>
</evidence>
<dbReference type="SFLD" id="SFLDG01072">
    <property type="entry name" value="dehydrogenase_like"/>
    <property type="match status" value="1"/>
</dbReference>
<keyword evidence="6" id="KW-0411">Iron-sulfur</keyword>
<evidence type="ECO:0000256" key="4">
    <source>
        <dbReference type="ARBA" id="ARBA00022723"/>
    </source>
</evidence>
<dbReference type="InterPro" id="IPR000385">
    <property type="entry name" value="MoaA_NifB_PqqE_Fe-S-bd_CS"/>
</dbReference>
<comment type="cofactor">
    <cofactor evidence="1">
        <name>[4Fe-4S] cluster</name>
        <dbReference type="ChEBI" id="CHEBI:49883"/>
    </cofactor>
</comment>
<evidence type="ECO:0000256" key="2">
    <source>
        <dbReference type="ARBA" id="ARBA00022485"/>
    </source>
</evidence>
<keyword evidence="3" id="KW-0949">S-adenosyl-L-methionine</keyword>
<keyword evidence="5" id="KW-0408">Iron</keyword>